<gene>
    <name evidence="1" type="ordered locus">A9601_00561</name>
</gene>
<dbReference type="HOGENOM" id="CLU_1601235_0_0_3"/>
<dbReference type="EMBL" id="CP000551">
    <property type="protein sequence ID" value="ABM69344.1"/>
    <property type="molecule type" value="Genomic_DNA"/>
</dbReference>
<dbReference type="AlphaFoldDB" id="A2BNI3"/>
<name>A2BNI3_PROMS</name>
<dbReference type="Proteomes" id="UP000002590">
    <property type="component" value="Chromosome"/>
</dbReference>
<organism evidence="1 2">
    <name type="scientific">Prochlorococcus marinus (strain AS9601)</name>
    <dbReference type="NCBI Taxonomy" id="146891"/>
    <lineage>
        <taxon>Bacteria</taxon>
        <taxon>Bacillati</taxon>
        <taxon>Cyanobacteriota</taxon>
        <taxon>Cyanophyceae</taxon>
        <taxon>Synechococcales</taxon>
        <taxon>Prochlorococcaceae</taxon>
        <taxon>Prochlorococcus</taxon>
    </lineage>
</organism>
<accession>A2BNI3</accession>
<protein>
    <submittedName>
        <fullName evidence="1">Uncharacterized protein</fullName>
    </submittedName>
</protein>
<evidence type="ECO:0000313" key="1">
    <source>
        <dbReference type="EMBL" id="ABM69344.1"/>
    </source>
</evidence>
<proteinExistence type="predicted"/>
<evidence type="ECO:0000313" key="2">
    <source>
        <dbReference type="Proteomes" id="UP000002590"/>
    </source>
</evidence>
<dbReference type="RefSeq" id="WP_011817534.1">
    <property type="nucleotide sequence ID" value="NC_008816.1"/>
</dbReference>
<reference evidence="1 2" key="1">
    <citation type="journal article" date="2007" name="PLoS Genet.">
        <title>Patterns and implications of gene gain and loss in the evolution of Prochlorococcus.</title>
        <authorList>
            <person name="Kettler G.C."/>
            <person name="Martiny A.C."/>
            <person name="Huang K."/>
            <person name="Zucker J."/>
            <person name="Coleman M.L."/>
            <person name="Rodrigue S."/>
            <person name="Chen F."/>
            <person name="Lapidus A."/>
            <person name="Ferriera S."/>
            <person name="Johnson J."/>
            <person name="Steglich C."/>
            <person name="Church G.M."/>
            <person name="Richardson P."/>
            <person name="Chisholm S.W."/>
        </authorList>
    </citation>
    <scope>NUCLEOTIDE SEQUENCE [LARGE SCALE GENOMIC DNA]</scope>
    <source>
        <strain evidence="1 2">AS9601</strain>
    </source>
</reference>
<dbReference type="KEGG" id="pmb:A9601_00561"/>
<dbReference type="STRING" id="146891.A9601_00561"/>
<sequence>MLVINEQRQAFENWMNNAAIKEPEKTNFQKWIYDSPLDIYIPKIPPVECSIGSHKRGFVFDILVYINGIDWLNYINVSYISVDSEVNYFLNWIEKVPSSRFSIDEREEYFWDCSPKDDYQRYVNTFRALKKVSVVVVEEYWKTKELIEEYWKSKVLEKKLTNNLHQ</sequence>